<dbReference type="EMBL" id="VSSQ01101799">
    <property type="protein sequence ID" value="MPN43411.1"/>
    <property type="molecule type" value="Genomic_DNA"/>
</dbReference>
<dbReference type="AlphaFoldDB" id="A0A645HWI2"/>
<evidence type="ECO:0000313" key="1">
    <source>
        <dbReference type="EMBL" id="MPN43411.1"/>
    </source>
</evidence>
<dbReference type="InterPro" id="IPR025324">
    <property type="entry name" value="DUF4230"/>
</dbReference>
<protein>
    <submittedName>
        <fullName evidence="1">Uncharacterized protein</fullName>
    </submittedName>
</protein>
<organism evidence="1">
    <name type="scientific">bioreactor metagenome</name>
    <dbReference type="NCBI Taxonomy" id="1076179"/>
    <lineage>
        <taxon>unclassified sequences</taxon>
        <taxon>metagenomes</taxon>
        <taxon>ecological metagenomes</taxon>
    </lineage>
</organism>
<accession>A0A645HWI2</accession>
<name>A0A645HWI2_9ZZZZ</name>
<sequence>MTITIPHASLSYVTVDVEKTEFEETKKALFAFGEIKLTNEQLSLLEQNIQDAMTEQLNNSDMLAKADTAALSQVQKLFEPIVKTVDPKIILAAAFRK</sequence>
<comment type="caution">
    <text evidence="1">The sequence shown here is derived from an EMBL/GenBank/DDBJ whole genome shotgun (WGS) entry which is preliminary data.</text>
</comment>
<reference evidence="1" key="1">
    <citation type="submission" date="2019-08" db="EMBL/GenBank/DDBJ databases">
        <authorList>
            <person name="Kucharzyk K."/>
            <person name="Murdoch R.W."/>
            <person name="Higgins S."/>
            <person name="Loffler F."/>
        </authorList>
    </citation>
    <scope>NUCLEOTIDE SEQUENCE</scope>
</reference>
<dbReference type="Pfam" id="PF14014">
    <property type="entry name" value="DUF4230"/>
    <property type="match status" value="1"/>
</dbReference>
<proteinExistence type="predicted"/>
<gene>
    <name evidence="1" type="ORF">SDC9_190971</name>
</gene>